<dbReference type="AlphaFoldDB" id="A0A847S9R3"/>
<dbReference type="EMBL" id="JABAIM010000005">
    <property type="protein sequence ID" value="NLR76764.1"/>
    <property type="molecule type" value="Genomic_DNA"/>
</dbReference>
<proteinExistence type="predicted"/>
<evidence type="ECO:0008006" key="4">
    <source>
        <dbReference type="Google" id="ProtNLM"/>
    </source>
</evidence>
<reference evidence="2 3" key="1">
    <citation type="submission" date="2020-04" db="EMBL/GenBank/DDBJ databases">
        <title>Draft genome of Leeia sp. IMCC25680.</title>
        <authorList>
            <person name="Song J."/>
            <person name="Cho J.-C."/>
        </authorList>
    </citation>
    <scope>NUCLEOTIDE SEQUENCE [LARGE SCALE GENOMIC DNA]</scope>
    <source>
        <strain evidence="2 3">IMCC25680</strain>
    </source>
</reference>
<dbReference type="NCBIfam" id="NF041646">
    <property type="entry name" value="VC0807_fam"/>
    <property type="match status" value="1"/>
</dbReference>
<feature type="transmembrane region" description="Helical" evidence="1">
    <location>
        <begin position="37"/>
        <end position="55"/>
    </location>
</feature>
<dbReference type="RefSeq" id="WP_168878442.1">
    <property type="nucleotide sequence ID" value="NZ_JABAIM010000005.1"/>
</dbReference>
<keyword evidence="3" id="KW-1185">Reference proteome</keyword>
<keyword evidence="1" id="KW-0812">Transmembrane</keyword>
<name>A0A847S9R3_9NEIS</name>
<evidence type="ECO:0000313" key="3">
    <source>
        <dbReference type="Proteomes" id="UP000587991"/>
    </source>
</evidence>
<accession>A0A847S9R3</accession>
<keyword evidence="1" id="KW-0472">Membrane</keyword>
<feature type="transmembrane region" description="Helical" evidence="1">
    <location>
        <begin position="171"/>
        <end position="194"/>
    </location>
</feature>
<sequence>MEALLKRRMLLLDLAVNILLPWWIYQHWSSSVGDTRALIYAALPSLLWSGVEWLWHRRLDALSLVSLLGIALSLLALLLGGSPRLLLVRESLITGVLGVLALLSLLARRPVLYHLAEATLRREGHEALLRFQQRQSHPVMQQALRTMTLVWGGGMLAEAALRSSLAWSLPIAHYLAISPFVLYGSFALLGLWTARFRRQLKQRLSQPDTQEVPA</sequence>
<feature type="transmembrane region" description="Helical" evidence="1">
    <location>
        <begin position="62"/>
        <end position="80"/>
    </location>
</feature>
<feature type="transmembrane region" description="Helical" evidence="1">
    <location>
        <begin position="86"/>
        <end position="107"/>
    </location>
</feature>
<keyword evidence="1" id="KW-1133">Transmembrane helix</keyword>
<feature type="transmembrane region" description="Helical" evidence="1">
    <location>
        <begin position="143"/>
        <end position="165"/>
    </location>
</feature>
<feature type="transmembrane region" description="Helical" evidence="1">
    <location>
        <begin position="9"/>
        <end position="25"/>
    </location>
</feature>
<evidence type="ECO:0000313" key="2">
    <source>
        <dbReference type="EMBL" id="NLR76764.1"/>
    </source>
</evidence>
<evidence type="ECO:0000256" key="1">
    <source>
        <dbReference type="SAM" id="Phobius"/>
    </source>
</evidence>
<organism evidence="2 3">
    <name type="scientific">Leeia aquatica</name>
    <dbReference type="NCBI Taxonomy" id="2725557"/>
    <lineage>
        <taxon>Bacteria</taxon>
        <taxon>Pseudomonadati</taxon>
        <taxon>Pseudomonadota</taxon>
        <taxon>Betaproteobacteria</taxon>
        <taxon>Neisseriales</taxon>
        <taxon>Leeiaceae</taxon>
        <taxon>Leeia</taxon>
    </lineage>
</organism>
<gene>
    <name evidence="2" type="ORF">HF682_16470</name>
</gene>
<protein>
    <recommendedName>
        <fullName evidence="4">Transmembrane protein</fullName>
    </recommendedName>
</protein>
<comment type="caution">
    <text evidence="2">The sequence shown here is derived from an EMBL/GenBank/DDBJ whole genome shotgun (WGS) entry which is preliminary data.</text>
</comment>
<dbReference type="Proteomes" id="UP000587991">
    <property type="component" value="Unassembled WGS sequence"/>
</dbReference>